<dbReference type="SMART" id="SM00355">
    <property type="entry name" value="ZnF_C2H2"/>
    <property type="match status" value="6"/>
</dbReference>
<reference evidence="4" key="1">
    <citation type="submission" date="2016-11" db="UniProtKB">
        <authorList>
            <consortium name="WormBaseParasite"/>
        </authorList>
    </citation>
    <scope>IDENTIFICATION</scope>
</reference>
<dbReference type="WBParaSite" id="L893_g14381.t1">
    <property type="protein sequence ID" value="L893_g14381.t1"/>
    <property type="gene ID" value="L893_g14381"/>
</dbReference>
<protein>
    <submittedName>
        <fullName evidence="4">C2H2-type domain-containing protein</fullName>
    </submittedName>
</protein>
<feature type="compositionally biased region" description="Acidic residues" evidence="1">
    <location>
        <begin position="177"/>
        <end position="188"/>
    </location>
</feature>
<evidence type="ECO:0000256" key="1">
    <source>
        <dbReference type="SAM" id="MobiDB-lite"/>
    </source>
</evidence>
<feature type="compositionally biased region" description="Polar residues" evidence="1">
    <location>
        <begin position="234"/>
        <end position="245"/>
    </location>
</feature>
<evidence type="ECO:0000259" key="2">
    <source>
        <dbReference type="PROSITE" id="PS00028"/>
    </source>
</evidence>
<feature type="region of interest" description="Disordered" evidence="1">
    <location>
        <begin position="169"/>
        <end position="245"/>
    </location>
</feature>
<feature type="compositionally biased region" description="Acidic residues" evidence="1">
    <location>
        <begin position="196"/>
        <end position="231"/>
    </location>
</feature>
<keyword evidence="3" id="KW-1185">Reference proteome</keyword>
<dbReference type="InterPro" id="IPR013087">
    <property type="entry name" value="Znf_C2H2_type"/>
</dbReference>
<feature type="compositionally biased region" description="Basic and acidic residues" evidence="1">
    <location>
        <begin position="141"/>
        <end position="150"/>
    </location>
</feature>
<proteinExistence type="predicted"/>
<accession>A0A1I7YAR1</accession>
<dbReference type="Proteomes" id="UP000095287">
    <property type="component" value="Unplaced"/>
</dbReference>
<sequence>MTPCSEDHAASTGPGDILQRSLDMLERSQLNLEASLANLEQSLTIQHTISKLVGSQEELRRMVMTLLYGSDVPVATPTPDPPADDPTPPVKNEDDGEHEIKRTDLPPTTPASPVVERQEEEEEEISSVSSVSSEEEDDLSDVPRGEEHIRQGYLTRGQLAEAAKYTMMESTSWENQMAEEGDEEEDETGSMSSEDSGSDYEIESDEDAVTSGEENDSGDDELMEVEDPEEDPSQKGSQRPSALSNANSEKLSIWKCVVCEKKIKGNWQRRRRHIYSHEGLRVSCPVTGCSAKLGEANMTGHFKRTHDTTRSSLPADNQAELKADMERIIQAATELERKYFPPSSFISFAETVERREVKLCCQKCGKMYGDVHTRRDHVGFHLKQKIACPLDECEYSGRVRPIMVHLRRKHGKILDDLTTEERNRLEESRREFNEKMEAVMEEYFPEARKTAEVEPFCKKCGKKSFSRLAKRDHVGLHIKATFPCPFRGCTYFGRASSMFNHLTYTHGRTAHTLKSKEHHRLVHSRKTFYDQVDAVMKEYFS</sequence>
<feature type="compositionally biased region" description="Pro residues" evidence="1">
    <location>
        <begin position="76"/>
        <end position="89"/>
    </location>
</feature>
<feature type="region of interest" description="Disordered" evidence="1">
    <location>
        <begin position="72"/>
        <end position="155"/>
    </location>
</feature>
<evidence type="ECO:0000313" key="3">
    <source>
        <dbReference type="Proteomes" id="UP000095287"/>
    </source>
</evidence>
<organism evidence="3 4">
    <name type="scientific">Steinernema glaseri</name>
    <dbReference type="NCBI Taxonomy" id="37863"/>
    <lineage>
        <taxon>Eukaryota</taxon>
        <taxon>Metazoa</taxon>
        <taxon>Ecdysozoa</taxon>
        <taxon>Nematoda</taxon>
        <taxon>Chromadorea</taxon>
        <taxon>Rhabditida</taxon>
        <taxon>Tylenchina</taxon>
        <taxon>Panagrolaimomorpha</taxon>
        <taxon>Strongyloidoidea</taxon>
        <taxon>Steinernematidae</taxon>
        <taxon>Steinernema</taxon>
    </lineage>
</organism>
<name>A0A1I7YAR1_9BILA</name>
<feature type="domain" description="C2H2-type" evidence="2">
    <location>
        <begin position="360"/>
        <end position="381"/>
    </location>
</feature>
<evidence type="ECO:0000313" key="4">
    <source>
        <dbReference type="WBParaSite" id="L893_g14381.t1"/>
    </source>
</evidence>
<dbReference type="AlphaFoldDB" id="A0A1I7YAR1"/>
<dbReference type="PROSITE" id="PS00028">
    <property type="entry name" value="ZINC_FINGER_C2H2_1"/>
    <property type="match status" value="1"/>
</dbReference>